<protein>
    <submittedName>
        <fullName evidence="1">Uncharacterized protein</fullName>
    </submittedName>
</protein>
<dbReference type="Proteomes" id="UP000178249">
    <property type="component" value="Unassembled WGS sequence"/>
</dbReference>
<name>A0A1F6C6G4_9BACT</name>
<accession>A0A1F6C6G4</accession>
<reference evidence="1 2" key="1">
    <citation type="journal article" date="2016" name="Nat. Commun.">
        <title>Thousands of microbial genomes shed light on interconnected biogeochemical processes in an aquifer system.</title>
        <authorList>
            <person name="Anantharaman K."/>
            <person name="Brown C.T."/>
            <person name="Hug L.A."/>
            <person name="Sharon I."/>
            <person name="Castelle C.J."/>
            <person name="Probst A.J."/>
            <person name="Thomas B.C."/>
            <person name="Singh A."/>
            <person name="Wilkins M.J."/>
            <person name="Karaoz U."/>
            <person name="Brodie E.L."/>
            <person name="Williams K.H."/>
            <person name="Hubbard S.S."/>
            <person name="Banfield J.F."/>
        </authorList>
    </citation>
    <scope>NUCLEOTIDE SEQUENCE [LARGE SCALE GENOMIC DNA]</scope>
</reference>
<evidence type="ECO:0000313" key="1">
    <source>
        <dbReference type="EMBL" id="OGG44725.1"/>
    </source>
</evidence>
<organism evidence="1 2">
    <name type="scientific">Candidatus Kaiserbacteria bacterium RIFCSPHIGHO2_01_FULL_48_10</name>
    <dbReference type="NCBI Taxonomy" id="1798476"/>
    <lineage>
        <taxon>Bacteria</taxon>
        <taxon>Candidatus Kaiseribacteriota</taxon>
    </lineage>
</organism>
<proteinExistence type="predicted"/>
<comment type="caution">
    <text evidence="1">The sequence shown here is derived from an EMBL/GenBank/DDBJ whole genome shotgun (WGS) entry which is preliminary data.</text>
</comment>
<dbReference type="EMBL" id="MFKP01000003">
    <property type="protein sequence ID" value="OGG44725.1"/>
    <property type="molecule type" value="Genomic_DNA"/>
</dbReference>
<sequence length="119" mass="13492">MGVKLCLNPAPKKVRYARWLNAEHAMEKVKSNADTAEALALSHPRKVWTFQAEFRPWRMQFTTLYWVPMTAEIATATKLSTVRIAKEAAKSTPKTINKEPRGVLHSASFCYPRLSSTDL</sequence>
<dbReference type="AlphaFoldDB" id="A0A1F6C6G4"/>
<gene>
    <name evidence="1" type="ORF">A2841_02020</name>
</gene>
<evidence type="ECO:0000313" key="2">
    <source>
        <dbReference type="Proteomes" id="UP000178249"/>
    </source>
</evidence>